<dbReference type="PANTHER" id="PTHR45958">
    <property type="entry name" value="RING-TYPE E3 UBIQUITIN TRANSFERASE"/>
    <property type="match status" value="1"/>
</dbReference>
<dbReference type="InterPro" id="IPR013083">
    <property type="entry name" value="Znf_RING/FYVE/PHD"/>
</dbReference>
<sequence>MHNPVTLENGLTFEHEVIDKLFKECKESGRKMVCPLTQKQVKSTYLNPSIALQNTIEEWSARNEAAQLDLAHQSLNPGSPKSDIVSNKNQTILGELALNNDVKVMVVRNVGSSLVNIMKSGNIQAREAALKALNQISSCETSAKV</sequence>
<proteinExistence type="predicted"/>
<dbReference type="PROSITE" id="PS51698">
    <property type="entry name" value="U_BOX"/>
    <property type="match status" value="1"/>
</dbReference>
<gene>
    <name evidence="5" type="ORF">LWI29_010833</name>
</gene>
<keyword evidence="3" id="KW-0833">Ubl conjugation pathway</keyword>
<dbReference type="GO" id="GO:0016567">
    <property type="term" value="P:protein ubiquitination"/>
    <property type="evidence" value="ECO:0007669"/>
    <property type="project" value="InterPro"/>
</dbReference>
<dbReference type="InterPro" id="IPR052608">
    <property type="entry name" value="U-box_domain_protein"/>
</dbReference>
<evidence type="ECO:0000256" key="2">
    <source>
        <dbReference type="ARBA" id="ARBA00022679"/>
    </source>
</evidence>
<protein>
    <recommendedName>
        <fullName evidence="4">U-box domain-containing protein</fullName>
    </recommendedName>
</protein>
<dbReference type="Gene3D" id="3.30.40.10">
    <property type="entry name" value="Zinc/RING finger domain, C3HC4 (zinc finger)"/>
    <property type="match status" value="1"/>
</dbReference>
<evidence type="ECO:0000313" key="6">
    <source>
        <dbReference type="Proteomes" id="UP001168877"/>
    </source>
</evidence>
<dbReference type="EMBL" id="JAUESC010000383">
    <property type="protein sequence ID" value="KAK0584302.1"/>
    <property type="molecule type" value="Genomic_DNA"/>
</dbReference>
<evidence type="ECO:0000256" key="3">
    <source>
        <dbReference type="ARBA" id="ARBA00022786"/>
    </source>
</evidence>
<feature type="domain" description="U-box" evidence="4">
    <location>
        <begin position="1"/>
        <end position="66"/>
    </location>
</feature>
<dbReference type="Pfam" id="PF04564">
    <property type="entry name" value="U-box"/>
    <property type="match status" value="1"/>
</dbReference>
<organism evidence="5 6">
    <name type="scientific">Acer saccharum</name>
    <name type="common">Sugar maple</name>
    <dbReference type="NCBI Taxonomy" id="4024"/>
    <lineage>
        <taxon>Eukaryota</taxon>
        <taxon>Viridiplantae</taxon>
        <taxon>Streptophyta</taxon>
        <taxon>Embryophyta</taxon>
        <taxon>Tracheophyta</taxon>
        <taxon>Spermatophyta</taxon>
        <taxon>Magnoliopsida</taxon>
        <taxon>eudicotyledons</taxon>
        <taxon>Gunneridae</taxon>
        <taxon>Pentapetalae</taxon>
        <taxon>rosids</taxon>
        <taxon>malvids</taxon>
        <taxon>Sapindales</taxon>
        <taxon>Sapindaceae</taxon>
        <taxon>Hippocastanoideae</taxon>
        <taxon>Acereae</taxon>
        <taxon>Acer</taxon>
    </lineage>
</organism>
<accession>A0AA39RYI4</accession>
<keyword evidence="6" id="KW-1185">Reference proteome</keyword>
<dbReference type="GO" id="GO:0004842">
    <property type="term" value="F:ubiquitin-protein transferase activity"/>
    <property type="evidence" value="ECO:0007669"/>
    <property type="project" value="InterPro"/>
</dbReference>
<dbReference type="InterPro" id="IPR003613">
    <property type="entry name" value="Ubox_domain"/>
</dbReference>
<dbReference type="SUPFAM" id="SSF57850">
    <property type="entry name" value="RING/U-box"/>
    <property type="match status" value="1"/>
</dbReference>
<comment type="pathway">
    <text evidence="1">Protein modification; protein ubiquitination.</text>
</comment>
<keyword evidence="2" id="KW-0808">Transferase</keyword>
<comment type="caution">
    <text evidence="5">The sequence shown here is derived from an EMBL/GenBank/DDBJ whole genome shotgun (WGS) entry which is preliminary data.</text>
</comment>
<evidence type="ECO:0000313" key="5">
    <source>
        <dbReference type="EMBL" id="KAK0584302.1"/>
    </source>
</evidence>
<evidence type="ECO:0000259" key="4">
    <source>
        <dbReference type="PROSITE" id="PS51698"/>
    </source>
</evidence>
<dbReference type="AlphaFoldDB" id="A0AA39RYI4"/>
<reference evidence="5" key="2">
    <citation type="submission" date="2023-06" db="EMBL/GenBank/DDBJ databases">
        <authorList>
            <person name="Swenson N.G."/>
            <person name="Wegrzyn J.L."/>
            <person name="Mcevoy S.L."/>
        </authorList>
    </citation>
    <scope>NUCLEOTIDE SEQUENCE</scope>
    <source>
        <strain evidence="5">NS2018</strain>
        <tissue evidence="5">Leaf</tissue>
    </source>
</reference>
<name>A0AA39RYI4_ACESA</name>
<evidence type="ECO:0000256" key="1">
    <source>
        <dbReference type="ARBA" id="ARBA00004906"/>
    </source>
</evidence>
<dbReference type="Proteomes" id="UP001168877">
    <property type="component" value="Unassembled WGS sequence"/>
</dbReference>
<reference evidence="5" key="1">
    <citation type="journal article" date="2022" name="Plant J.">
        <title>Strategies of tolerance reflected in two North American maple genomes.</title>
        <authorList>
            <person name="McEvoy S.L."/>
            <person name="Sezen U.U."/>
            <person name="Trouern-Trend A."/>
            <person name="McMahon S.M."/>
            <person name="Schaberg P.G."/>
            <person name="Yang J."/>
            <person name="Wegrzyn J.L."/>
            <person name="Swenson N.G."/>
        </authorList>
    </citation>
    <scope>NUCLEOTIDE SEQUENCE</scope>
    <source>
        <strain evidence="5">NS2018</strain>
    </source>
</reference>
<dbReference type="PANTHER" id="PTHR45958:SF6">
    <property type="entry name" value="U-BOX DOMAIN-CONTAINING PROTEIN 43"/>
    <property type="match status" value="1"/>
</dbReference>
<dbReference type="SMART" id="SM00504">
    <property type="entry name" value="Ubox"/>
    <property type="match status" value="1"/>
</dbReference>